<accession>R4XA73</accession>
<feature type="compositionally biased region" description="Basic and acidic residues" evidence="14">
    <location>
        <begin position="122"/>
        <end position="133"/>
    </location>
</feature>
<keyword evidence="9" id="KW-0805">Transcription regulation</keyword>
<evidence type="ECO:0000256" key="14">
    <source>
        <dbReference type="SAM" id="MobiDB-lite"/>
    </source>
</evidence>
<dbReference type="GO" id="GO:0003678">
    <property type="term" value="F:DNA helicase activity"/>
    <property type="evidence" value="ECO:0007669"/>
    <property type="project" value="UniProtKB-EC"/>
</dbReference>
<dbReference type="FunFam" id="3.40.50.10810:FF:000005">
    <property type="entry name" value="Photoperiod-independent early flowering 1"/>
    <property type="match status" value="1"/>
</dbReference>
<evidence type="ECO:0000259" key="16">
    <source>
        <dbReference type="PROSITE" id="PS51194"/>
    </source>
</evidence>
<feature type="domain" description="Helicase ATP-binding" evidence="15">
    <location>
        <begin position="801"/>
        <end position="966"/>
    </location>
</feature>
<evidence type="ECO:0000256" key="5">
    <source>
        <dbReference type="ARBA" id="ARBA00022801"/>
    </source>
</evidence>
<evidence type="ECO:0000313" key="19">
    <source>
        <dbReference type="Proteomes" id="UP000013776"/>
    </source>
</evidence>
<sequence length="1579" mass="177084">MSLSSDGEPEKKKRRLSVDDSGNDRHLSSNYESSVEPAIRDDKQSSEVTVSSLAISQNGAQNQGYGRLLPGSLDVTGTIVPALAKRGPGRPRKVRDPENTQTLSTIASEKRSSKKLQSPQGREQRETSIDSKPKGVLLNGDLVDARIRRRSGRVQSLEQSEATEVKHSALSSDVVDTRKRHANGKPMGRPRNSDLIKVETLDTQPVKLEIPDSSSVPRAKSHGESHSAIDIRKRSATGKPLGRPRKSDIKIEDKAADTLTELGALNSPKTVNQHHKSRSTRVTKALDTYIGPKKIKLRFGLQPSTPVITSPAHIAQGTKHLSFAAYLDSFVSLDEDVSPEVATQRRASLREIKQKVAQARAQGLLEAAEKPKLTDLRAIEPEVVRCHQDYLCGQAKYFSKLMQDERKRNFSNARKIAGMIQAHFKRLLSADERQTQEDQKFLRQLAKRTSNEIRRKWRLAEKEVQRRVNEKYQEEQRAAGKEHLNQILERSTSLLDAQFSSKFDDESFSDKISEGNEDHYLSVEELRHKYANIPDVPVDRSEERSDNDSNSDDNDDDDDDESLQDDRATGIVEGDQVGLLSSSHNARNGSITTQPSLQESSQAESDGDSPMDSELDSSEGSEADSDSSDAPGLAALYPELTVQRQTQVSEVGDESYSDRLAIDESIQNLTTPEDASHTYPSRNATTELTALPSDVSVSDYDDDDSPMDSELDDSGSAESGSDIDNGPGLSWLYSTPLPKAEITHAPDESAEVAHTSPGDSLEYEVEVEVTDASVKTIKTPVPFLLRGILREYQHIGLDWMAGLYLNGTNGILADEMGLGKTIQTISLLTWLACEREVWGPHLIVVPTSVMLNWEREFKKFAPALKVLTYYGTPKERKEKRKGWSRPDAVHVVITSYQLVITDAAVFRRKYWEYMILDEAHNIKNFKSQRWQTLLNFNTAHRLLLTGTPLQNNLNELWSLLYFLMPQGLSDNASFANLSDFQEWFARPVDKLIEQGNAMINDEARHTIAKLHRILRPYILRRLKADVEKQMPGKYEHVITCRLSKRQRFLYDDFMARSGTRAIMASGNFLSIINCFMQLRKVCNHPDLFESRPIVTSFAARRSVVANFEIQDLLIRRRLFNETDNKNVDLKFLNLNVAYSEHLSKPIATRISELSKPMSVPSNGNNEGEQAPDANSSPVAQRESSLCASRHAKDVAATEHQNYISTLRCARVPLYGQSFIQQIGSIASKNSSFSTYWETTSAVKSLLPTFDDALQYVQPAVARFACITPKAITLDSTELALPLSPDHKSQLRFSTGDASYFTRVPTAIAFPDKRLLQFDCGKLQRLDNLLKELIAGDHRILIFTQMTKMLDILEQFLNIHGYRYFRLDGSTKIEARQSLTERFNNDKRIPVFILSTRSGGLGINLTGADTVIFYDSDWNPCMDRQCQDRAHRIGQTRDVHIYRFVSEYTIEQNIMRKANQKRMLDNVVIGEGDFTTDFFNKVDWRDMLGDELAATVSPSAGIDVQKALAAAEDEDDARAALVAEKEMDIDAIEFAETGTPGNVPQVNEMNVDSELQDEIEIGSVDDYMISFLAREMDVSI</sequence>
<dbReference type="SMART" id="SM00487">
    <property type="entry name" value="DEXDc"/>
    <property type="match status" value="1"/>
</dbReference>
<evidence type="ECO:0000256" key="2">
    <source>
        <dbReference type="ARBA" id="ARBA00009220"/>
    </source>
</evidence>
<dbReference type="InterPro" id="IPR038718">
    <property type="entry name" value="SNF2-like_sf"/>
</dbReference>
<dbReference type="PANTHER" id="PTHR45685">
    <property type="entry name" value="HELICASE SRCAP-RELATED"/>
    <property type="match status" value="1"/>
</dbReference>
<dbReference type="InterPro" id="IPR049730">
    <property type="entry name" value="SNF2/RAD54-like_C"/>
</dbReference>
<keyword evidence="5" id="KW-0378">Hydrolase</keyword>
<protein>
    <recommendedName>
        <fullName evidence="3">DNA helicase</fullName>
        <ecNumber evidence="3">3.6.4.12</ecNumber>
    </recommendedName>
</protein>
<dbReference type="PANTHER" id="PTHR45685:SF1">
    <property type="entry name" value="HELICASE SRCAP"/>
    <property type="match status" value="1"/>
</dbReference>
<feature type="domain" description="Helicase C-terminal" evidence="16">
    <location>
        <begin position="1324"/>
        <end position="1474"/>
    </location>
</feature>
<feature type="compositionally biased region" description="Acidic residues" evidence="14">
    <location>
        <begin position="605"/>
        <end position="627"/>
    </location>
</feature>
<feature type="compositionally biased region" description="Acidic residues" evidence="14">
    <location>
        <begin position="549"/>
        <end position="563"/>
    </location>
</feature>
<dbReference type="Gene3D" id="3.40.50.300">
    <property type="entry name" value="P-loop containing nucleotide triphosphate hydrolases"/>
    <property type="match status" value="1"/>
</dbReference>
<comment type="similarity">
    <text evidence="2">Belongs to the SNF2/RAD54 helicase family. SWR1 subfamily.</text>
</comment>
<dbReference type="Proteomes" id="UP000013776">
    <property type="component" value="Unassembled WGS sequence"/>
</dbReference>
<evidence type="ECO:0000256" key="7">
    <source>
        <dbReference type="ARBA" id="ARBA00022840"/>
    </source>
</evidence>
<comment type="caution">
    <text evidence="18">The sequence shown here is derived from an EMBL/GenBank/DDBJ whole genome shotgun (WGS) entry which is preliminary data.</text>
</comment>
<dbReference type="SMART" id="SM00490">
    <property type="entry name" value="HELICc"/>
    <property type="match status" value="1"/>
</dbReference>
<dbReference type="VEuPathDB" id="FungiDB:TAPDE_002825"/>
<dbReference type="InterPro" id="IPR027417">
    <property type="entry name" value="P-loop_NTPase"/>
</dbReference>
<keyword evidence="13" id="KW-0539">Nucleus</keyword>
<dbReference type="InterPro" id="IPR014001">
    <property type="entry name" value="Helicase_ATP-bd"/>
</dbReference>
<evidence type="ECO:0000259" key="15">
    <source>
        <dbReference type="PROSITE" id="PS51192"/>
    </source>
</evidence>
<feature type="region of interest" description="Disordered" evidence="14">
    <location>
        <begin position="211"/>
        <end position="247"/>
    </location>
</feature>
<gene>
    <name evidence="18" type="ORF">TAPDE_002825</name>
</gene>
<feature type="compositionally biased region" description="Polar residues" evidence="14">
    <location>
        <begin position="1159"/>
        <end position="1182"/>
    </location>
</feature>
<dbReference type="EMBL" id="CAHR02000096">
    <property type="protein sequence ID" value="CCG82698.1"/>
    <property type="molecule type" value="Genomic_DNA"/>
</dbReference>
<feature type="compositionally biased region" description="Basic and acidic residues" evidence="14">
    <location>
        <begin position="537"/>
        <end position="547"/>
    </location>
</feature>
<feature type="domain" description="HSA" evidence="17">
    <location>
        <begin position="375"/>
        <end position="458"/>
    </location>
</feature>
<feature type="region of interest" description="Disordered" evidence="14">
    <location>
        <begin position="82"/>
        <end position="195"/>
    </location>
</feature>
<dbReference type="InterPro" id="IPR000330">
    <property type="entry name" value="SNF2_N"/>
</dbReference>
<dbReference type="Pfam" id="PF00176">
    <property type="entry name" value="SNF2-rel_dom"/>
    <property type="match status" value="1"/>
</dbReference>
<dbReference type="GO" id="GO:0042393">
    <property type="term" value="F:histone binding"/>
    <property type="evidence" value="ECO:0007669"/>
    <property type="project" value="TreeGrafter"/>
</dbReference>
<dbReference type="InterPro" id="IPR001650">
    <property type="entry name" value="Helicase_C-like"/>
</dbReference>
<organism evidence="18 19">
    <name type="scientific">Taphrina deformans (strain PYCC 5710 / ATCC 11124 / CBS 356.35 / IMI 108563 / JCM 9778 / NBRC 8474)</name>
    <name type="common">Peach leaf curl fungus</name>
    <name type="synonym">Lalaria deformans</name>
    <dbReference type="NCBI Taxonomy" id="1097556"/>
    <lineage>
        <taxon>Eukaryota</taxon>
        <taxon>Fungi</taxon>
        <taxon>Dikarya</taxon>
        <taxon>Ascomycota</taxon>
        <taxon>Taphrinomycotina</taxon>
        <taxon>Taphrinomycetes</taxon>
        <taxon>Taphrinales</taxon>
        <taxon>Taphrinaceae</taxon>
        <taxon>Taphrina</taxon>
    </lineage>
</organism>
<evidence type="ECO:0000313" key="18">
    <source>
        <dbReference type="EMBL" id="CCG82698.1"/>
    </source>
</evidence>
<feature type="region of interest" description="Disordered" evidence="14">
    <location>
        <begin position="581"/>
        <end position="730"/>
    </location>
</feature>
<dbReference type="Pfam" id="PF00271">
    <property type="entry name" value="Helicase_C"/>
    <property type="match status" value="1"/>
</dbReference>
<dbReference type="InterPro" id="IPR017956">
    <property type="entry name" value="AT_hook_DNA-bd_motif"/>
</dbReference>
<dbReference type="STRING" id="1097556.R4XA73"/>
<dbReference type="Gene3D" id="3.40.50.10810">
    <property type="entry name" value="Tandem AAA-ATPase domain"/>
    <property type="match status" value="1"/>
</dbReference>
<dbReference type="CDD" id="cd18793">
    <property type="entry name" value="SF2_C_SNF"/>
    <property type="match status" value="1"/>
</dbReference>
<evidence type="ECO:0000256" key="1">
    <source>
        <dbReference type="ARBA" id="ARBA00004123"/>
    </source>
</evidence>
<dbReference type="PRINTS" id="PR00929">
    <property type="entry name" value="ATHOOK"/>
</dbReference>
<dbReference type="EC" id="3.6.4.12" evidence="3"/>
<evidence type="ECO:0000256" key="6">
    <source>
        <dbReference type="ARBA" id="ARBA00022806"/>
    </source>
</evidence>
<feature type="region of interest" description="Disordered" evidence="14">
    <location>
        <begin position="532"/>
        <end position="564"/>
    </location>
</feature>
<evidence type="ECO:0000256" key="8">
    <source>
        <dbReference type="ARBA" id="ARBA00022853"/>
    </source>
</evidence>
<keyword evidence="7" id="KW-0067">ATP-binding</keyword>
<dbReference type="GO" id="GO:0006338">
    <property type="term" value="P:chromatin remodeling"/>
    <property type="evidence" value="ECO:0007669"/>
    <property type="project" value="TreeGrafter"/>
</dbReference>
<dbReference type="SUPFAM" id="SSF52540">
    <property type="entry name" value="P-loop containing nucleoside triphosphate hydrolases"/>
    <property type="match status" value="2"/>
</dbReference>
<comment type="subcellular location">
    <subcellularLocation>
        <location evidence="1">Nucleus</location>
    </subcellularLocation>
</comment>
<evidence type="ECO:0000256" key="13">
    <source>
        <dbReference type="ARBA" id="ARBA00023242"/>
    </source>
</evidence>
<dbReference type="PROSITE" id="PS51192">
    <property type="entry name" value="HELICASE_ATP_BIND_1"/>
    <property type="match status" value="1"/>
</dbReference>
<evidence type="ECO:0000256" key="11">
    <source>
        <dbReference type="ARBA" id="ARBA00023159"/>
    </source>
</evidence>
<keyword evidence="6 18" id="KW-0347">Helicase</keyword>
<dbReference type="PROSITE" id="PS51194">
    <property type="entry name" value="HELICASE_CTER"/>
    <property type="match status" value="1"/>
</dbReference>
<dbReference type="CDD" id="cd18003">
    <property type="entry name" value="DEXQc_SRCAP"/>
    <property type="match status" value="1"/>
</dbReference>
<feature type="compositionally biased region" description="Basic and acidic residues" evidence="14">
    <location>
        <begin position="221"/>
        <end position="233"/>
    </location>
</feature>
<dbReference type="GO" id="GO:0000812">
    <property type="term" value="C:Swr1 complex"/>
    <property type="evidence" value="ECO:0007669"/>
    <property type="project" value="TreeGrafter"/>
</dbReference>
<evidence type="ECO:0000256" key="10">
    <source>
        <dbReference type="ARBA" id="ARBA00023125"/>
    </source>
</evidence>
<feature type="compositionally biased region" description="Polar residues" evidence="14">
    <location>
        <begin position="153"/>
        <end position="162"/>
    </location>
</feature>
<dbReference type="PROSITE" id="PS51204">
    <property type="entry name" value="HSA"/>
    <property type="match status" value="1"/>
</dbReference>
<evidence type="ECO:0000256" key="9">
    <source>
        <dbReference type="ARBA" id="ARBA00023015"/>
    </source>
</evidence>
<keyword evidence="10" id="KW-0238">DNA-binding</keyword>
<keyword evidence="12" id="KW-0804">Transcription</keyword>
<dbReference type="eggNOG" id="KOG0391">
    <property type="taxonomic scope" value="Eukaryota"/>
</dbReference>
<keyword evidence="19" id="KW-1185">Reference proteome</keyword>
<keyword evidence="4" id="KW-0547">Nucleotide-binding</keyword>
<evidence type="ECO:0000256" key="3">
    <source>
        <dbReference type="ARBA" id="ARBA00012551"/>
    </source>
</evidence>
<evidence type="ECO:0000256" key="12">
    <source>
        <dbReference type="ARBA" id="ARBA00023163"/>
    </source>
</evidence>
<feature type="region of interest" description="Disordered" evidence="14">
    <location>
        <begin position="1"/>
        <end position="51"/>
    </location>
</feature>
<feature type="compositionally biased region" description="Basic and acidic residues" evidence="14">
    <location>
        <begin position="8"/>
        <end position="27"/>
    </location>
</feature>
<dbReference type="Pfam" id="PF07529">
    <property type="entry name" value="HSA"/>
    <property type="match status" value="1"/>
</dbReference>
<dbReference type="InterPro" id="IPR050520">
    <property type="entry name" value="INO80/SWR1_helicase"/>
</dbReference>
<dbReference type="OrthoDB" id="372624at2759"/>
<name>R4XA73_TAPDE</name>
<feature type="compositionally biased region" description="Polar residues" evidence="14">
    <location>
        <begin position="665"/>
        <end position="688"/>
    </location>
</feature>
<reference evidence="18 19" key="1">
    <citation type="journal article" date="2013" name="MBio">
        <title>Genome sequencing of the plant pathogen Taphrina deformans, the causal agent of peach leaf curl.</title>
        <authorList>
            <person name="Cisse O.H."/>
            <person name="Almeida J.M.G.C.F."/>
            <person name="Fonseca A."/>
            <person name="Kumar A.A."/>
            <person name="Salojaervi J."/>
            <person name="Overmyer K."/>
            <person name="Hauser P.M."/>
            <person name="Pagni M."/>
        </authorList>
    </citation>
    <scope>NUCLEOTIDE SEQUENCE [LARGE SCALE GENOMIC DNA]</scope>
    <source>
        <strain evidence="19">PYCC 5710 / ATCC 11124 / CBS 356.35 / IMI 108563 / JCM 9778 / NBRC 8474</strain>
    </source>
</reference>
<dbReference type="GO" id="GO:0003677">
    <property type="term" value="F:DNA binding"/>
    <property type="evidence" value="ECO:0007669"/>
    <property type="project" value="UniProtKB-KW"/>
</dbReference>
<feature type="compositionally biased region" description="Acidic residues" evidence="14">
    <location>
        <begin position="699"/>
        <end position="715"/>
    </location>
</feature>
<evidence type="ECO:0000259" key="17">
    <source>
        <dbReference type="PROSITE" id="PS51204"/>
    </source>
</evidence>
<proteinExistence type="inferred from homology"/>
<dbReference type="GO" id="GO:0005524">
    <property type="term" value="F:ATP binding"/>
    <property type="evidence" value="ECO:0007669"/>
    <property type="project" value="UniProtKB-KW"/>
</dbReference>
<keyword evidence="8" id="KW-0156">Chromatin regulator</keyword>
<dbReference type="InterPro" id="IPR014012">
    <property type="entry name" value="HSA_dom"/>
</dbReference>
<feature type="region of interest" description="Disordered" evidence="14">
    <location>
        <begin position="1154"/>
        <end position="1182"/>
    </location>
</feature>
<dbReference type="GO" id="GO:0016887">
    <property type="term" value="F:ATP hydrolysis activity"/>
    <property type="evidence" value="ECO:0007669"/>
    <property type="project" value="TreeGrafter"/>
</dbReference>
<evidence type="ECO:0000256" key="4">
    <source>
        <dbReference type="ARBA" id="ARBA00022741"/>
    </source>
</evidence>
<feature type="compositionally biased region" description="Polar residues" evidence="14">
    <location>
        <begin position="581"/>
        <end position="604"/>
    </location>
</feature>
<keyword evidence="11" id="KW-0010">Activator</keyword>